<dbReference type="AlphaFoldDB" id="A0A914GSN4"/>
<protein>
    <submittedName>
        <fullName evidence="2">Uncharacterized protein</fullName>
    </submittedName>
</protein>
<evidence type="ECO:0000313" key="1">
    <source>
        <dbReference type="Proteomes" id="UP000887572"/>
    </source>
</evidence>
<dbReference type="Proteomes" id="UP000887572">
    <property type="component" value="Unplaced"/>
</dbReference>
<sequence length="72" mass="8269">MRQKRRLLLVSKTLDDFLSENHQRTQRLSEPDKVTITFLMYSTKTLGLHQPSRILEERENAAISVANAASVD</sequence>
<keyword evidence="1" id="KW-1185">Reference proteome</keyword>
<name>A0A914GSN4_GLORO</name>
<organism evidence="1 2">
    <name type="scientific">Globodera rostochiensis</name>
    <name type="common">Golden nematode worm</name>
    <name type="synonym">Heterodera rostochiensis</name>
    <dbReference type="NCBI Taxonomy" id="31243"/>
    <lineage>
        <taxon>Eukaryota</taxon>
        <taxon>Metazoa</taxon>
        <taxon>Ecdysozoa</taxon>
        <taxon>Nematoda</taxon>
        <taxon>Chromadorea</taxon>
        <taxon>Rhabditida</taxon>
        <taxon>Tylenchina</taxon>
        <taxon>Tylenchomorpha</taxon>
        <taxon>Tylenchoidea</taxon>
        <taxon>Heteroderidae</taxon>
        <taxon>Heteroderinae</taxon>
        <taxon>Globodera</taxon>
    </lineage>
</organism>
<accession>A0A914GSN4</accession>
<evidence type="ECO:0000313" key="2">
    <source>
        <dbReference type="WBParaSite" id="Gr19_v10_g10024.t1"/>
    </source>
</evidence>
<proteinExistence type="predicted"/>
<reference evidence="2" key="1">
    <citation type="submission" date="2022-11" db="UniProtKB">
        <authorList>
            <consortium name="WormBaseParasite"/>
        </authorList>
    </citation>
    <scope>IDENTIFICATION</scope>
</reference>
<dbReference type="WBParaSite" id="Gr19_v10_g10024.t1">
    <property type="protein sequence ID" value="Gr19_v10_g10024.t1"/>
    <property type="gene ID" value="Gr19_v10_g10024"/>
</dbReference>